<protein>
    <submittedName>
        <fullName evidence="7">EF-hand calcium-binding domain-containing protein 6-like</fullName>
    </submittedName>
</protein>
<feature type="region of interest" description="Disordered" evidence="4">
    <location>
        <begin position="345"/>
        <end position="369"/>
    </location>
</feature>
<keyword evidence="3" id="KW-0106">Calcium</keyword>
<gene>
    <name evidence="7" type="primary">LOC100369370</name>
</gene>
<dbReference type="SMART" id="SM00054">
    <property type="entry name" value="EFh"/>
    <property type="match status" value="10"/>
</dbReference>
<feature type="compositionally biased region" description="Low complexity" evidence="4">
    <location>
        <begin position="50"/>
        <end position="61"/>
    </location>
</feature>
<dbReference type="Pfam" id="PF08976">
    <property type="entry name" value="EF-hand_11"/>
    <property type="match status" value="1"/>
</dbReference>
<dbReference type="PROSITE" id="PS50222">
    <property type="entry name" value="EF_HAND_2"/>
    <property type="match status" value="3"/>
</dbReference>
<evidence type="ECO:0000256" key="1">
    <source>
        <dbReference type="ARBA" id="ARBA00022553"/>
    </source>
</evidence>
<dbReference type="InterPro" id="IPR018247">
    <property type="entry name" value="EF_Hand_1_Ca_BS"/>
</dbReference>
<dbReference type="InterPro" id="IPR002048">
    <property type="entry name" value="EF_hand_dom"/>
</dbReference>
<evidence type="ECO:0000259" key="5">
    <source>
        <dbReference type="PROSITE" id="PS50222"/>
    </source>
</evidence>
<dbReference type="Proteomes" id="UP000694865">
    <property type="component" value="Unplaced"/>
</dbReference>
<organism evidence="6 7">
    <name type="scientific">Saccoglossus kowalevskii</name>
    <name type="common">Acorn worm</name>
    <dbReference type="NCBI Taxonomy" id="10224"/>
    <lineage>
        <taxon>Eukaryota</taxon>
        <taxon>Metazoa</taxon>
        <taxon>Hemichordata</taxon>
        <taxon>Enteropneusta</taxon>
        <taxon>Harrimaniidae</taxon>
        <taxon>Saccoglossus</taxon>
    </lineage>
</organism>
<dbReference type="PROSITE" id="PS00018">
    <property type="entry name" value="EF_HAND_1"/>
    <property type="match status" value="1"/>
</dbReference>
<dbReference type="Gene3D" id="1.10.238.10">
    <property type="entry name" value="EF-hand"/>
    <property type="match status" value="7"/>
</dbReference>
<dbReference type="InterPro" id="IPR015070">
    <property type="entry name" value="EF_hand_DJBP"/>
</dbReference>
<proteinExistence type="predicted"/>
<accession>A0ABM0GQ72</accession>
<evidence type="ECO:0000313" key="6">
    <source>
        <dbReference type="Proteomes" id="UP000694865"/>
    </source>
</evidence>
<keyword evidence="1" id="KW-0597">Phosphoprotein</keyword>
<reference evidence="7" key="1">
    <citation type="submission" date="2025-08" db="UniProtKB">
        <authorList>
            <consortium name="RefSeq"/>
        </authorList>
    </citation>
    <scope>IDENTIFICATION</scope>
    <source>
        <tissue evidence="7">Testes</tissue>
    </source>
</reference>
<feature type="compositionally biased region" description="Polar residues" evidence="4">
    <location>
        <begin position="345"/>
        <end position="362"/>
    </location>
</feature>
<sequence length="935" mass="107348">MSQVGVQSRPATQMSQVKIGNLPEIQHPLSRLGNPEKLNIRGLSSRAGERPSSNPAPRPASELPFHVTPRMSRSATGREVLHESLDLKKVLPRIPGPFSPTIPEGVEYNVGDPDKTKLPVFGARADLQSRAESRTGVVSRASSRPDTRFRLEVDELEILLREKAKRGYYELRKLFVSNDPEGKGTVSRDALHRIITIFVGQFVGPKQFNHLMARLRLAEKLVVRLDEFYACFREQVNTEMPRWMDPVNRHHVEKVSMTATQVHVQLKEKAKQRFIDVADLFPQMNPGGSGRILKPEFRNVLNRMLFFMEEEEFEKLWAKYDTEGIGVINGEKMLNKLGITLRSGTASPTKQRLDSADSTSSRTPKKLEAERSKSLDVELWLKNKFREGFANMRSEFKKYDKEKTGKVNSSDFRKVVDKFGLKLDNKQVEDFCARCGIDIKDDMISYKDFLQRFQDRSESGMPHTILSNPKHKFNKSERSASPSAASSLTAAEAKLMGMFQRDFLSLLGTFHKIDKQHTDRITQEEFRAAIESRFGIEINDSEFADLIDRVPLDDEGRVKYPAFMSQFDTTGTAPSLFDAKSTVTTKKADIMKIDHDNGVDELMDYEEYKKGRSVKELTRIVRRLLKKNYQEVEAKFNDMDDINSRRLTRESLHELLKSFDLKPEVTHGEIRKLWDTLITNANGTLDFLQFVRHFGYSLRSAAFPNAKLVPPRRGDADFLLRSRKLNCAGDMLEDNLRAKIDYMWDDLRKEFLDLDQYGTGFVSKTEFKDILQELCVHLNEYELEMLCRKFDTKNDGRICFVEFLRPFALRRTTHRVGNNMAGVMSHPQAEVPLASIVDDPQKGLSGLTARLRQKLVGDWRNLRRAFKKIDSDRSGFLTVPEFRSVLTLCNIIMNEEEVYHVMSTFDENMDGRINYNKFISETFKSDMPEARFASI</sequence>
<dbReference type="RefSeq" id="XP_002734907.1">
    <property type="nucleotide sequence ID" value="XM_002734861.2"/>
</dbReference>
<keyword evidence="2" id="KW-0677">Repeat</keyword>
<feature type="domain" description="EF-hand" evidence="5">
    <location>
        <begin position="857"/>
        <end position="892"/>
    </location>
</feature>
<feature type="compositionally biased region" description="Polar residues" evidence="4">
    <location>
        <begin position="1"/>
        <end position="18"/>
    </location>
</feature>
<evidence type="ECO:0000256" key="4">
    <source>
        <dbReference type="SAM" id="MobiDB-lite"/>
    </source>
</evidence>
<name>A0ABM0GQ72_SACKO</name>
<feature type="domain" description="EF-hand" evidence="5">
    <location>
        <begin position="742"/>
        <end position="777"/>
    </location>
</feature>
<dbReference type="PANTHER" id="PTHR20875:SF5">
    <property type="entry name" value="EF-HAND DOMAIN-CONTAINING PROTEIN"/>
    <property type="match status" value="1"/>
</dbReference>
<dbReference type="GeneID" id="100369370"/>
<evidence type="ECO:0000256" key="3">
    <source>
        <dbReference type="ARBA" id="ARBA00022837"/>
    </source>
</evidence>
<evidence type="ECO:0000256" key="2">
    <source>
        <dbReference type="ARBA" id="ARBA00022737"/>
    </source>
</evidence>
<dbReference type="InterPro" id="IPR052603">
    <property type="entry name" value="EFCB6"/>
</dbReference>
<evidence type="ECO:0000313" key="7">
    <source>
        <dbReference type="RefSeq" id="XP_002734907.1"/>
    </source>
</evidence>
<feature type="region of interest" description="Disordered" evidence="4">
    <location>
        <begin position="460"/>
        <end position="481"/>
    </location>
</feature>
<feature type="region of interest" description="Disordered" evidence="4">
    <location>
        <begin position="1"/>
        <end position="66"/>
    </location>
</feature>
<dbReference type="SUPFAM" id="SSF47473">
    <property type="entry name" value="EF-hand"/>
    <property type="match status" value="4"/>
</dbReference>
<feature type="domain" description="EF-hand" evidence="5">
    <location>
        <begin position="387"/>
        <end position="422"/>
    </location>
</feature>
<keyword evidence="6" id="KW-1185">Reference proteome</keyword>
<dbReference type="InterPro" id="IPR011992">
    <property type="entry name" value="EF-hand-dom_pair"/>
</dbReference>
<dbReference type="Pfam" id="PF13499">
    <property type="entry name" value="EF-hand_7"/>
    <property type="match status" value="2"/>
</dbReference>
<dbReference type="CDD" id="cd00051">
    <property type="entry name" value="EFh"/>
    <property type="match status" value="2"/>
</dbReference>
<dbReference type="PANTHER" id="PTHR20875">
    <property type="entry name" value="EF-HAND CALCIUM-BINDING DOMAIN-CONTAINING PROTEIN 6-RELATED"/>
    <property type="match status" value="1"/>
</dbReference>